<reference evidence="1 2" key="1">
    <citation type="submission" date="2017-07" db="EMBL/GenBank/DDBJ databases">
        <title>Genome Sequence of Antarctobacter heliothermus Strain SMS3 Isolated from a culture of the Diatom Skeletonema marinoi.</title>
        <authorList>
            <person name="Topel M."/>
            <person name="Pinder M.I.M."/>
            <person name="Johansson O.N."/>
            <person name="Kourtchenko O."/>
            <person name="Godhe A."/>
            <person name="Clarke A.K."/>
        </authorList>
    </citation>
    <scope>NUCLEOTIDE SEQUENCE [LARGE SCALE GENOMIC DNA]</scope>
    <source>
        <strain evidence="1 2">SMS3</strain>
    </source>
</reference>
<name>A0A222E5S0_9RHOB</name>
<keyword evidence="2" id="KW-1185">Reference proteome</keyword>
<sequence length="65" mass="7038">MSDAAGRNDHPLKGVDRETIRDDLNNYAHGATTEMCAETAGIDYDTAYQIIAYGIANQSLGFSVQ</sequence>
<evidence type="ECO:0000313" key="2">
    <source>
        <dbReference type="Proteomes" id="UP000203589"/>
    </source>
</evidence>
<protein>
    <submittedName>
        <fullName evidence="1">Uncharacterized protein</fullName>
    </submittedName>
</protein>
<proteinExistence type="predicted"/>
<evidence type="ECO:0000313" key="1">
    <source>
        <dbReference type="EMBL" id="ASP21543.1"/>
    </source>
</evidence>
<accession>A0A222E5S0</accession>
<organism evidence="1 2">
    <name type="scientific">Antarctobacter heliothermus</name>
    <dbReference type="NCBI Taxonomy" id="74033"/>
    <lineage>
        <taxon>Bacteria</taxon>
        <taxon>Pseudomonadati</taxon>
        <taxon>Pseudomonadota</taxon>
        <taxon>Alphaproteobacteria</taxon>
        <taxon>Rhodobacterales</taxon>
        <taxon>Roseobacteraceae</taxon>
        <taxon>Antarctobacter</taxon>
    </lineage>
</organism>
<dbReference type="KEGG" id="aht:ANTHELSMS3_02889"/>
<dbReference type="OrthoDB" id="9855566at2"/>
<dbReference type="Proteomes" id="UP000203589">
    <property type="component" value="Chromosome"/>
</dbReference>
<dbReference type="RefSeq" id="WP_094035439.1">
    <property type="nucleotide sequence ID" value="NZ_CP022540.1"/>
</dbReference>
<dbReference type="AlphaFoldDB" id="A0A222E5S0"/>
<dbReference type="EMBL" id="CP022540">
    <property type="protein sequence ID" value="ASP21543.1"/>
    <property type="molecule type" value="Genomic_DNA"/>
</dbReference>
<gene>
    <name evidence="1" type="ORF">ANTHELSMS3_02889</name>
</gene>